<reference evidence="2 3" key="1">
    <citation type="submission" date="2014-02" db="EMBL/GenBank/DDBJ databases">
        <title>Diversity of Thermotogales isolates from hydrothermal vents.</title>
        <authorList>
            <person name="Haverkamp T.H.A."/>
            <person name="Lossouarn J."/>
            <person name="Geslin C."/>
            <person name="Nesbo C.L."/>
        </authorList>
    </citation>
    <scope>NUCLEOTIDE SEQUENCE [LARGE SCALE GENOMIC DNA]</scope>
    <source>
        <strain evidence="2 3">431</strain>
    </source>
</reference>
<sequence>MKKKIVLLILIFSFFVFSNTLIFNNKAFYINSNWANEEILKQLGFRFVKNDKIFMVFNNDLFIGKDGDFTLNFEKTFNNAYKIDDSVLYINLDFLKNYLKLKIFEKDKEKIYYDKLPELKSINLEENNLSLYFSSEISKELLNLEIDNRDLIITIEPILGDPLIIGNINFQKAKNKILIFMLNNKLKPVPIISYQKNIVKITLNFTEEEKRIIKNGLIWERKVEKFNNEKYLINYLKIDPKKVEIIPVISSKGIGTREDLREILKANNCIAGINANYFDPSTNLPIDLIIKDGKILSDKYSLRPTFIITYTNEVFIKRINLEINIYLGDLLFLVKGVNTIAKGEVLLYTDEFSLKIPKDEEKVYYQIKDNKIISIGYIENAPEGAMVLSISKKYEKYLSNVTPGTKIDLVLNSDFPFPIKHAIGAGPLLIENGKKLIDSSEEKLRYSNGLALSKTTRTIIAITKEGRVDFIVIEGYNNTGGMNYDIATDFLISKGYFYAMMLDGGGSGAMVIQNEVVNQDGQIQRGIPVGLGIK</sequence>
<name>A0ABM6GGF1_9BACT</name>
<proteinExistence type="predicted"/>
<evidence type="ECO:0000313" key="3">
    <source>
        <dbReference type="Proteomes" id="UP000185490"/>
    </source>
</evidence>
<keyword evidence="3" id="KW-1185">Reference proteome</keyword>
<evidence type="ECO:0000259" key="1">
    <source>
        <dbReference type="Pfam" id="PF09992"/>
    </source>
</evidence>
<organism evidence="2 3">
    <name type="scientific">Thermosipho melanesiensis</name>
    <dbReference type="NCBI Taxonomy" id="46541"/>
    <lineage>
        <taxon>Bacteria</taxon>
        <taxon>Thermotogati</taxon>
        <taxon>Thermotogota</taxon>
        <taxon>Thermotogae</taxon>
        <taxon>Thermotogales</taxon>
        <taxon>Fervidobacteriaceae</taxon>
        <taxon>Thermosipho</taxon>
    </lineage>
</organism>
<dbReference type="PANTHER" id="PTHR40446:SF2">
    <property type="entry name" value="N-ACETYLGLUCOSAMINE-1-PHOSPHODIESTER ALPHA-N-ACETYLGLUCOSAMINIDASE"/>
    <property type="match status" value="1"/>
</dbReference>
<accession>A0ABM6GGF1</accession>
<protein>
    <recommendedName>
        <fullName evidence="1">Phosphodiester glycosidase domain-containing protein</fullName>
    </recommendedName>
</protein>
<gene>
    <name evidence="2" type="ORF">BW47_09675</name>
</gene>
<dbReference type="PANTHER" id="PTHR40446">
    <property type="entry name" value="N-ACETYLGLUCOSAMINE-1-PHOSPHODIESTER ALPHA-N-ACETYLGLUCOSAMINIDASE"/>
    <property type="match status" value="1"/>
</dbReference>
<feature type="domain" description="Phosphodiester glycosidase" evidence="1">
    <location>
        <begin position="390"/>
        <end position="533"/>
    </location>
</feature>
<dbReference type="EMBL" id="CP007389">
    <property type="protein sequence ID" value="APT74703.1"/>
    <property type="molecule type" value="Genomic_DNA"/>
</dbReference>
<dbReference type="Proteomes" id="UP000185490">
    <property type="component" value="Chromosome"/>
</dbReference>
<evidence type="ECO:0000313" key="2">
    <source>
        <dbReference type="EMBL" id="APT74703.1"/>
    </source>
</evidence>
<dbReference type="Pfam" id="PF09992">
    <property type="entry name" value="NAGPA"/>
    <property type="match status" value="1"/>
</dbReference>
<dbReference type="InterPro" id="IPR018711">
    <property type="entry name" value="NAGPA"/>
</dbReference>
<dbReference type="RefSeq" id="WP_012058034.1">
    <property type="nucleotide sequence ID" value="NZ_CP007389.1"/>
</dbReference>